<evidence type="ECO:0000256" key="4">
    <source>
        <dbReference type="ARBA" id="ARBA00023274"/>
    </source>
</evidence>
<dbReference type="Gene3D" id="3.10.440.10">
    <property type="match status" value="1"/>
</dbReference>
<accession>A0A8I5TBF5</accession>
<dbReference type="PANTHER" id="PTHR10956:SF0">
    <property type="entry name" value="60S RIBOSOMAL PROTEIN L31"/>
    <property type="match status" value="1"/>
</dbReference>
<dbReference type="PROSITE" id="PS01144">
    <property type="entry name" value="RIBOSOMAL_L31E"/>
    <property type="match status" value="1"/>
</dbReference>
<dbReference type="AlphaFoldDB" id="A0A8I5TBF5"/>
<evidence type="ECO:0000313" key="9">
    <source>
        <dbReference type="Proteomes" id="UP000001595"/>
    </source>
</evidence>
<dbReference type="GO" id="GO:0022625">
    <property type="term" value="C:cytosolic large ribosomal subunit"/>
    <property type="evidence" value="ECO:0007669"/>
    <property type="project" value="TreeGrafter"/>
</dbReference>
<evidence type="ECO:0000256" key="1">
    <source>
        <dbReference type="ARBA" id="ARBA00010808"/>
    </source>
</evidence>
<dbReference type="CDD" id="cd00463">
    <property type="entry name" value="Ribosomal_L31e"/>
    <property type="match status" value="1"/>
</dbReference>
<evidence type="ECO:0000256" key="6">
    <source>
        <dbReference type="ARBA" id="ARBA00035230"/>
    </source>
</evidence>
<dbReference type="Proteomes" id="UP000001595">
    <property type="component" value="Chromosome 2A"/>
</dbReference>
<evidence type="ECO:0000313" key="8">
    <source>
        <dbReference type="Ensembl" id="ENSPPYP00000026536.1"/>
    </source>
</evidence>
<dbReference type="GeneTree" id="ENSGT00950000183030"/>
<dbReference type="GO" id="GO:0002181">
    <property type="term" value="P:cytoplasmic translation"/>
    <property type="evidence" value="ECO:0007669"/>
    <property type="project" value="TreeGrafter"/>
</dbReference>
<sequence>MAPAKKGGEKKKGRSAINEVVTREYTINIHKRIHGVGFKKRAPRALKEIRKFAMKEMGTPDVRIDTRLNKAVWAKGIRNVPYRIRVRLSRKRNEDEDSPNKLYTLVTYVPVTTFKNPHPKAPHCQIPQRHTEAAHKCFELDELVHVVIQEPERPFGEDLRVGPAGPGRD</sequence>
<dbReference type="InterPro" id="IPR000054">
    <property type="entry name" value="Ribosomal_eL31"/>
</dbReference>
<gene>
    <name evidence="8" type="primary">RPL31</name>
</gene>
<reference evidence="8" key="1">
    <citation type="submission" date="2008-02" db="EMBL/GenBank/DDBJ databases">
        <title>A 6x draft sequence assembly of the Pongo pygmaeus abelii genome.</title>
        <authorList>
            <person name="Wilson R.K."/>
            <person name="Mardis E."/>
        </authorList>
    </citation>
    <scope>NUCLEOTIDE SEQUENCE [LARGE SCALE GENOMIC DNA]</scope>
</reference>
<reference evidence="8" key="3">
    <citation type="submission" date="2025-09" db="UniProtKB">
        <authorList>
            <consortium name="Ensembl"/>
        </authorList>
    </citation>
    <scope>IDENTIFICATION</scope>
</reference>
<comment type="similarity">
    <text evidence="1">Belongs to the eukaryotic ribosomal protein eL31 family.</text>
</comment>
<organism evidence="8 9">
    <name type="scientific">Pongo abelii</name>
    <name type="common">Sumatran orangutan</name>
    <name type="synonym">Pongo pygmaeus abelii</name>
    <dbReference type="NCBI Taxonomy" id="9601"/>
    <lineage>
        <taxon>Eukaryota</taxon>
        <taxon>Metazoa</taxon>
        <taxon>Chordata</taxon>
        <taxon>Craniata</taxon>
        <taxon>Vertebrata</taxon>
        <taxon>Euteleostomi</taxon>
        <taxon>Mammalia</taxon>
        <taxon>Eutheria</taxon>
        <taxon>Euarchontoglires</taxon>
        <taxon>Primates</taxon>
        <taxon>Haplorrhini</taxon>
        <taxon>Catarrhini</taxon>
        <taxon>Hominidae</taxon>
        <taxon>Pongo</taxon>
    </lineage>
</organism>
<proteinExistence type="inferred from homology"/>
<keyword evidence="4" id="KW-0687">Ribonucleoprotein</keyword>
<name>A0A8I5TBF5_PONAB</name>
<dbReference type="SMART" id="SM01380">
    <property type="entry name" value="Ribosomal_L31e"/>
    <property type="match status" value="1"/>
</dbReference>
<evidence type="ECO:0000256" key="3">
    <source>
        <dbReference type="ARBA" id="ARBA00022980"/>
    </source>
</evidence>
<dbReference type="Pfam" id="PF01198">
    <property type="entry name" value="Ribosomal_L31e"/>
    <property type="match status" value="1"/>
</dbReference>
<keyword evidence="9" id="KW-1185">Reference proteome</keyword>
<dbReference type="SUPFAM" id="SSF54575">
    <property type="entry name" value="Ribosomal protein L31e"/>
    <property type="match status" value="1"/>
</dbReference>
<keyword evidence="3" id="KW-0689">Ribosomal protein</keyword>
<dbReference type="Ensembl" id="ENSPPYT00000048464.1">
    <property type="protein sequence ID" value="ENSPPYP00000026536.1"/>
    <property type="gene ID" value="ENSPPYG00000025870.2"/>
</dbReference>
<comment type="function">
    <text evidence="5">Component of the large ribosomal subunit. The ribosome is a large ribonucleoprotein complex responsible for the synthesis of proteins in the cell.</text>
</comment>
<dbReference type="InterPro" id="IPR023621">
    <property type="entry name" value="Ribosomal_eL31_dom_sf"/>
</dbReference>
<evidence type="ECO:0000256" key="7">
    <source>
        <dbReference type="ARBA" id="ARBA00035337"/>
    </source>
</evidence>
<dbReference type="InterPro" id="IPR020052">
    <property type="entry name" value="Ribosomal_eL31_CS"/>
</dbReference>
<reference evidence="8" key="2">
    <citation type="submission" date="2025-08" db="UniProtKB">
        <authorList>
            <consortium name="Ensembl"/>
        </authorList>
    </citation>
    <scope>IDENTIFICATION</scope>
</reference>
<evidence type="ECO:0000256" key="2">
    <source>
        <dbReference type="ARBA" id="ARBA00011133"/>
    </source>
</evidence>
<dbReference type="GO" id="GO:0003735">
    <property type="term" value="F:structural constituent of ribosome"/>
    <property type="evidence" value="ECO:0007669"/>
    <property type="project" value="InterPro"/>
</dbReference>
<evidence type="ECO:0000256" key="5">
    <source>
        <dbReference type="ARBA" id="ARBA00034092"/>
    </source>
</evidence>
<comment type="subunit">
    <text evidence="2">Component of the large ribosomal subunit.</text>
</comment>
<dbReference type="FunFam" id="3.10.440.10:FF:000001">
    <property type="entry name" value="60S ribosomal protein L31"/>
    <property type="match status" value="1"/>
</dbReference>
<dbReference type="PANTHER" id="PTHR10956">
    <property type="entry name" value="60S RIBOSOMAL PROTEIN L31"/>
    <property type="match status" value="1"/>
</dbReference>
<protein>
    <recommendedName>
        <fullName evidence="6">Large ribosomal subunit protein eL31</fullName>
    </recommendedName>
    <alternativeName>
        <fullName evidence="7">60S ribosomal protein L31</fullName>
    </alternativeName>
</protein>